<dbReference type="EMBL" id="QZEZ01000001">
    <property type="protein sequence ID" value="RJK98335.1"/>
    <property type="molecule type" value="Genomic_DNA"/>
</dbReference>
<evidence type="ECO:0000313" key="3">
    <source>
        <dbReference type="EMBL" id="RJK98335.1"/>
    </source>
</evidence>
<keyword evidence="2" id="KW-0472">Membrane</keyword>
<evidence type="ECO:0000256" key="2">
    <source>
        <dbReference type="SAM" id="Phobius"/>
    </source>
</evidence>
<keyword evidence="2" id="KW-1133">Transmembrane helix</keyword>
<dbReference type="AlphaFoldDB" id="A0A3A3ZNC6"/>
<keyword evidence="4" id="KW-1185">Reference proteome</keyword>
<comment type="caution">
    <text evidence="3">The sequence shown here is derived from an EMBL/GenBank/DDBJ whole genome shotgun (WGS) entry which is preliminary data.</text>
</comment>
<proteinExistence type="predicted"/>
<accession>A0A3A3ZNC6</accession>
<feature type="region of interest" description="Disordered" evidence="1">
    <location>
        <begin position="113"/>
        <end position="139"/>
    </location>
</feature>
<evidence type="ECO:0000313" key="4">
    <source>
        <dbReference type="Proteomes" id="UP000265614"/>
    </source>
</evidence>
<evidence type="ECO:0000256" key="1">
    <source>
        <dbReference type="SAM" id="MobiDB-lite"/>
    </source>
</evidence>
<feature type="compositionally biased region" description="Pro residues" evidence="1">
    <location>
        <begin position="119"/>
        <end position="129"/>
    </location>
</feature>
<feature type="compositionally biased region" description="Low complexity" evidence="1">
    <location>
        <begin position="130"/>
        <end position="139"/>
    </location>
</feature>
<name>A0A3A3ZNC6_9ACTN</name>
<keyword evidence="2" id="KW-0812">Transmembrane</keyword>
<dbReference type="Proteomes" id="UP000265614">
    <property type="component" value="Unassembled WGS sequence"/>
</dbReference>
<gene>
    <name evidence="3" type="ORF">D5H78_01320</name>
</gene>
<reference evidence="3 4" key="1">
    <citation type="submission" date="2018-09" db="EMBL/GenBank/DDBJ databases">
        <title>YIM 75000 draft genome.</title>
        <authorList>
            <person name="Tang S."/>
            <person name="Feng Y."/>
        </authorList>
    </citation>
    <scope>NUCLEOTIDE SEQUENCE [LARGE SCALE GENOMIC DNA]</scope>
    <source>
        <strain evidence="3 4">YIM 75000</strain>
    </source>
</reference>
<sequence length="139" mass="13645">MPRRARTAGAPDAGSVTAELALALPGLVLVLVVAVSALGAAAAQLRCVDAARDVARELARGEAPARATSVAAQVAPGARVGTRAEGGLVRVVVTDRVRIGAGPLGVTVDLRGEAVARPEPAPATGPPTAPDAAAPRTAP</sequence>
<protein>
    <submittedName>
        <fullName evidence="3">Pilus assembly protein</fullName>
    </submittedName>
</protein>
<organism evidence="3 4">
    <name type="scientific">Vallicoccus soli</name>
    <dbReference type="NCBI Taxonomy" id="2339232"/>
    <lineage>
        <taxon>Bacteria</taxon>
        <taxon>Bacillati</taxon>
        <taxon>Actinomycetota</taxon>
        <taxon>Actinomycetes</taxon>
        <taxon>Motilibacterales</taxon>
        <taxon>Vallicoccaceae</taxon>
        <taxon>Vallicoccus</taxon>
    </lineage>
</organism>
<feature type="transmembrane region" description="Helical" evidence="2">
    <location>
        <begin position="20"/>
        <end position="43"/>
    </location>
</feature>
<dbReference type="InterPro" id="IPR049790">
    <property type="entry name" value="Rv3655c/TadE"/>
</dbReference>
<dbReference type="NCBIfam" id="NF041390">
    <property type="entry name" value="TadE_Rv3655c"/>
    <property type="match status" value="1"/>
</dbReference>